<dbReference type="InterPro" id="IPR023885">
    <property type="entry name" value="4Fe4S-binding_SPASM_dom"/>
</dbReference>
<keyword evidence="2" id="KW-0949">S-adenosyl-L-methionine</keyword>
<dbReference type="GO" id="GO:0046872">
    <property type="term" value="F:metal ion binding"/>
    <property type="evidence" value="ECO:0007669"/>
    <property type="project" value="UniProtKB-KW"/>
</dbReference>
<protein>
    <submittedName>
        <fullName evidence="7">Spiro-SPASM protein</fullName>
    </submittedName>
</protein>
<dbReference type="PROSITE" id="PS51918">
    <property type="entry name" value="RADICAL_SAM"/>
    <property type="match status" value="1"/>
</dbReference>
<dbReference type="SUPFAM" id="SSF102114">
    <property type="entry name" value="Radical SAM enzymes"/>
    <property type="match status" value="1"/>
</dbReference>
<name>A0A9D9HNF8_9SPIR</name>
<keyword evidence="4" id="KW-0408">Iron</keyword>
<feature type="domain" description="Radical SAM core" evidence="6">
    <location>
        <begin position="229"/>
        <end position="457"/>
    </location>
</feature>
<organism evidence="7 8">
    <name type="scientific">Candidatus Gallitreponema excrementavium</name>
    <dbReference type="NCBI Taxonomy" id="2840840"/>
    <lineage>
        <taxon>Bacteria</taxon>
        <taxon>Pseudomonadati</taxon>
        <taxon>Spirochaetota</taxon>
        <taxon>Spirochaetia</taxon>
        <taxon>Spirochaetales</taxon>
        <taxon>Candidatus Gallitreponema</taxon>
    </lineage>
</organism>
<dbReference type="NCBIfam" id="TIGR04321">
    <property type="entry name" value="spiroSPASM"/>
    <property type="match status" value="1"/>
</dbReference>
<dbReference type="Pfam" id="PF04055">
    <property type="entry name" value="Radical_SAM"/>
    <property type="match status" value="1"/>
</dbReference>
<sequence length="515" mass="58730">MKSIVIIYGNISRFSLLPIGEGTGGKNFFQCQLEEAWNFPFVDSVVVVSPGEKPQGYKSAGKEQFFTLKDWTVENLADFISAKASGTDHCWLMEAGTPFVEKRAAEKLWKIHSEYFAEYTFADGYPGGLFPVVAATGILPSIKEIAKNDKTSPGKGFLFNVMKKDINSFDIETEIAPHDQRSLRVYLNSCTKNGFELCRKLLAMIKDSSSRPLFEFIPELLEKNPLILRGFPEFYYIQVASECVNNCLYCPYPSSVLYEKNKFMSYQQAAGLIDRIYEFSGSAVVSPSLWGEPALNPDIAKIVEKILSYPSLSVCMETSGYGWKPGTIEEIKNVCQKAVPRENGRNPVEWILSLDGTNEEFYKILHPQGNFAEVLEFAGRLSENFPEAFYPQFVRVNENEENLESFYKFWKEKAGRVLIQKYDNFCNNLPDRKPADLSPLIRFPCWHLKRDMVILLDGTVVPCRECLNKNNSFGNVFSEPLEKIWSNGLKEYEKHITENYSSLCGECDEYYTFNF</sequence>
<gene>
    <name evidence="7" type="ORF">IAA81_02000</name>
</gene>
<reference evidence="7" key="1">
    <citation type="submission" date="2020-10" db="EMBL/GenBank/DDBJ databases">
        <authorList>
            <person name="Gilroy R."/>
        </authorList>
    </citation>
    <scope>NUCLEOTIDE SEQUENCE</scope>
    <source>
        <strain evidence="7">10532</strain>
    </source>
</reference>
<dbReference type="InterPro" id="IPR013785">
    <property type="entry name" value="Aldolase_TIM"/>
</dbReference>
<evidence type="ECO:0000256" key="1">
    <source>
        <dbReference type="ARBA" id="ARBA00001966"/>
    </source>
</evidence>
<dbReference type="PANTHER" id="PTHR11228:SF7">
    <property type="entry name" value="PQQA PEPTIDE CYCLASE"/>
    <property type="match status" value="1"/>
</dbReference>
<dbReference type="InterPro" id="IPR058240">
    <property type="entry name" value="rSAM_sf"/>
</dbReference>
<dbReference type="CDD" id="cd01335">
    <property type="entry name" value="Radical_SAM"/>
    <property type="match status" value="1"/>
</dbReference>
<keyword evidence="5" id="KW-0411">Iron-sulfur</keyword>
<dbReference type="Pfam" id="PF13186">
    <property type="entry name" value="SPASM"/>
    <property type="match status" value="1"/>
</dbReference>
<dbReference type="InterPro" id="IPR007197">
    <property type="entry name" value="rSAM"/>
</dbReference>
<evidence type="ECO:0000256" key="2">
    <source>
        <dbReference type="ARBA" id="ARBA00022691"/>
    </source>
</evidence>
<dbReference type="InterPro" id="IPR027608">
    <property type="entry name" value="Spiro_SPASM"/>
</dbReference>
<evidence type="ECO:0000259" key="6">
    <source>
        <dbReference type="PROSITE" id="PS51918"/>
    </source>
</evidence>
<comment type="caution">
    <text evidence="7">The sequence shown here is derived from an EMBL/GenBank/DDBJ whole genome shotgun (WGS) entry which is preliminary data.</text>
</comment>
<comment type="cofactor">
    <cofactor evidence="1">
        <name>[4Fe-4S] cluster</name>
        <dbReference type="ChEBI" id="CHEBI:49883"/>
    </cofactor>
</comment>
<keyword evidence="3" id="KW-0479">Metal-binding</keyword>
<reference evidence="7" key="2">
    <citation type="journal article" date="2021" name="PeerJ">
        <title>Extensive microbial diversity within the chicken gut microbiome revealed by metagenomics and culture.</title>
        <authorList>
            <person name="Gilroy R."/>
            <person name="Ravi A."/>
            <person name="Getino M."/>
            <person name="Pursley I."/>
            <person name="Horton D.L."/>
            <person name="Alikhan N.F."/>
            <person name="Baker D."/>
            <person name="Gharbi K."/>
            <person name="Hall N."/>
            <person name="Watson M."/>
            <person name="Adriaenssens E.M."/>
            <person name="Foster-Nyarko E."/>
            <person name="Jarju S."/>
            <person name="Secka A."/>
            <person name="Antonio M."/>
            <person name="Oren A."/>
            <person name="Chaudhuri R.R."/>
            <person name="La Ragione R."/>
            <person name="Hildebrand F."/>
            <person name="Pallen M.J."/>
        </authorList>
    </citation>
    <scope>NUCLEOTIDE SEQUENCE</scope>
    <source>
        <strain evidence="7">10532</strain>
    </source>
</reference>
<evidence type="ECO:0000256" key="5">
    <source>
        <dbReference type="ARBA" id="ARBA00023014"/>
    </source>
</evidence>
<proteinExistence type="predicted"/>
<dbReference type="SFLD" id="SFLDS00029">
    <property type="entry name" value="Radical_SAM"/>
    <property type="match status" value="1"/>
</dbReference>
<dbReference type="GO" id="GO:0003824">
    <property type="term" value="F:catalytic activity"/>
    <property type="evidence" value="ECO:0007669"/>
    <property type="project" value="InterPro"/>
</dbReference>
<evidence type="ECO:0000256" key="4">
    <source>
        <dbReference type="ARBA" id="ARBA00023004"/>
    </source>
</evidence>
<dbReference type="Proteomes" id="UP000823638">
    <property type="component" value="Unassembled WGS sequence"/>
</dbReference>
<dbReference type="AlphaFoldDB" id="A0A9D9HNF8"/>
<dbReference type="InterPro" id="IPR050377">
    <property type="entry name" value="Radical_SAM_PqqE_MftC-like"/>
</dbReference>
<accession>A0A9D9HNF8</accession>
<evidence type="ECO:0000256" key="3">
    <source>
        <dbReference type="ARBA" id="ARBA00022723"/>
    </source>
</evidence>
<dbReference type="Gene3D" id="3.20.20.70">
    <property type="entry name" value="Aldolase class I"/>
    <property type="match status" value="1"/>
</dbReference>
<dbReference type="GO" id="GO:0051536">
    <property type="term" value="F:iron-sulfur cluster binding"/>
    <property type="evidence" value="ECO:0007669"/>
    <property type="project" value="UniProtKB-KW"/>
</dbReference>
<evidence type="ECO:0000313" key="7">
    <source>
        <dbReference type="EMBL" id="MBO8456984.1"/>
    </source>
</evidence>
<dbReference type="PANTHER" id="PTHR11228">
    <property type="entry name" value="RADICAL SAM DOMAIN PROTEIN"/>
    <property type="match status" value="1"/>
</dbReference>
<dbReference type="CDD" id="cd21109">
    <property type="entry name" value="SPASM"/>
    <property type="match status" value="1"/>
</dbReference>
<evidence type="ECO:0000313" key="8">
    <source>
        <dbReference type="Proteomes" id="UP000823638"/>
    </source>
</evidence>
<dbReference type="EMBL" id="JADIMM010000023">
    <property type="protein sequence ID" value="MBO8456984.1"/>
    <property type="molecule type" value="Genomic_DNA"/>
</dbReference>